<dbReference type="Proteomes" id="UP000095282">
    <property type="component" value="Unplaced"/>
</dbReference>
<dbReference type="WBParaSite" id="Csp11.Scaffold617.g6040.t1">
    <property type="protein sequence ID" value="Csp11.Scaffold617.g6040.t1"/>
    <property type="gene ID" value="Csp11.Scaffold617.g6040"/>
</dbReference>
<organism evidence="2 3">
    <name type="scientific">Caenorhabditis tropicalis</name>
    <dbReference type="NCBI Taxonomy" id="1561998"/>
    <lineage>
        <taxon>Eukaryota</taxon>
        <taxon>Metazoa</taxon>
        <taxon>Ecdysozoa</taxon>
        <taxon>Nematoda</taxon>
        <taxon>Chromadorea</taxon>
        <taxon>Rhabditida</taxon>
        <taxon>Rhabditina</taxon>
        <taxon>Rhabditomorpha</taxon>
        <taxon>Rhabditoidea</taxon>
        <taxon>Rhabditidae</taxon>
        <taxon>Peloderinae</taxon>
        <taxon>Caenorhabditis</taxon>
    </lineage>
</organism>
<name>A0A1I7THQ2_9PELO</name>
<evidence type="ECO:0000313" key="2">
    <source>
        <dbReference type="Proteomes" id="UP000095282"/>
    </source>
</evidence>
<feature type="compositionally biased region" description="Low complexity" evidence="1">
    <location>
        <begin position="15"/>
        <end position="26"/>
    </location>
</feature>
<dbReference type="AlphaFoldDB" id="A0A1I7THQ2"/>
<accession>A0A1I7THQ2</accession>
<evidence type="ECO:0000313" key="3">
    <source>
        <dbReference type="WBParaSite" id="Csp11.Scaffold617.g6040.t1"/>
    </source>
</evidence>
<keyword evidence="2" id="KW-1185">Reference proteome</keyword>
<proteinExistence type="predicted"/>
<reference evidence="3" key="1">
    <citation type="submission" date="2016-11" db="UniProtKB">
        <authorList>
            <consortium name="WormBaseParasite"/>
        </authorList>
    </citation>
    <scope>IDENTIFICATION</scope>
</reference>
<sequence length="72" mass="8190">MYINTSFPKRGGGSFNTSSSSPFNPINHHHPPSSPIPKERRHHLVQKPKCPPTIIRLLREWSKNGRSRFTGS</sequence>
<evidence type="ECO:0000256" key="1">
    <source>
        <dbReference type="SAM" id="MobiDB-lite"/>
    </source>
</evidence>
<protein>
    <submittedName>
        <fullName evidence="3">Uncharacterized protein</fullName>
    </submittedName>
</protein>
<feature type="region of interest" description="Disordered" evidence="1">
    <location>
        <begin position="1"/>
        <end position="50"/>
    </location>
</feature>